<evidence type="ECO:0000259" key="12">
    <source>
        <dbReference type="Pfam" id="PF16363"/>
    </source>
</evidence>
<comment type="caution">
    <text evidence="14">The sequence shown here is derived from an EMBL/GenBank/DDBJ whole genome shotgun (WGS) entry which is preliminary data.</text>
</comment>
<evidence type="ECO:0000256" key="1">
    <source>
        <dbReference type="ARBA" id="ARBA00001911"/>
    </source>
</evidence>
<dbReference type="CDD" id="cd05230">
    <property type="entry name" value="UGD_SDR_e"/>
    <property type="match status" value="1"/>
</dbReference>
<comment type="similarity">
    <text evidence="4">Belongs to the NAD(P)-dependent epimerase/dehydratase family. UDP-glucuronic acid decarboxylase subfamily.</text>
</comment>
<comment type="cofactor">
    <cofactor evidence="1">
        <name>NAD(+)</name>
        <dbReference type="ChEBI" id="CHEBI:57540"/>
    </cofactor>
</comment>
<protein>
    <recommendedName>
        <fullName evidence="5">UDP-glucuronate decarboxylase</fullName>
        <ecNumber evidence="5">4.1.1.35</ecNumber>
    </recommendedName>
</protein>
<dbReference type="AlphaFoldDB" id="A0A8J5HM94"/>
<gene>
    <name evidence="14" type="ORF">ZIOFF_010562</name>
    <name evidence="13" type="ORF">ZIOFF_014492</name>
</gene>
<reference evidence="14 15" key="1">
    <citation type="submission" date="2020-08" db="EMBL/GenBank/DDBJ databases">
        <title>Plant Genome Project.</title>
        <authorList>
            <person name="Zhang R.-G."/>
        </authorList>
    </citation>
    <scope>NUCLEOTIDE SEQUENCE [LARGE SCALE GENOMIC DNA]</scope>
    <source>
        <tissue evidence="14">Rhizome</tissue>
    </source>
</reference>
<proteinExistence type="inferred from homology"/>
<feature type="compositionally biased region" description="Polar residues" evidence="11">
    <location>
        <begin position="1"/>
        <end position="10"/>
    </location>
</feature>
<evidence type="ECO:0000256" key="7">
    <source>
        <dbReference type="ARBA" id="ARBA00023027"/>
    </source>
</evidence>
<name>A0A8J5HM94_ZINOF</name>
<dbReference type="EMBL" id="JACMSC010000004">
    <property type="protein sequence ID" value="KAG6524576.1"/>
    <property type="molecule type" value="Genomic_DNA"/>
</dbReference>
<keyword evidence="8" id="KW-0456">Lyase</keyword>
<comment type="function">
    <text evidence="9">Catalyzes the NAD-dependent decarboxylation of UDP-glucuronic acid to UDP-xylose. Necessary for the biosynthesis of the core tetrasaccharide in glycosaminoglycan biosynthesis.</text>
</comment>
<evidence type="ECO:0000313" key="13">
    <source>
        <dbReference type="EMBL" id="KAG6524576.1"/>
    </source>
</evidence>
<evidence type="ECO:0000256" key="11">
    <source>
        <dbReference type="SAM" id="MobiDB-lite"/>
    </source>
</evidence>
<dbReference type="OrthoDB" id="331544at2759"/>
<evidence type="ECO:0000256" key="5">
    <source>
        <dbReference type="ARBA" id="ARBA00012290"/>
    </source>
</evidence>
<evidence type="ECO:0000313" key="14">
    <source>
        <dbReference type="EMBL" id="KAG6528404.1"/>
    </source>
</evidence>
<evidence type="ECO:0000256" key="4">
    <source>
        <dbReference type="ARBA" id="ARBA00007505"/>
    </source>
</evidence>
<evidence type="ECO:0000313" key="15">
    <source>
        <dbReference type="Proteomes" id="UP000734854"/>
    </source>
</evidence>
<dbReference type="EMBL" id="JACMSC010000003">
    <property type="protein sequence ID" value="KAG6528404.1"/>
    <property type="molecule type" value="Genomic_DNA"/>
</dbReference>
<comment type="subcellular location">
    <subcellularLocation>
        <location evidence="2">Cytoplasm</location>
    </subcellularLocation>
</comment>
<dbReference type="GO" id="GO:0048040">
    <property type="term" value="F:UDP-glucuronate decarboxylase activity"/>
    <property type="evidence" value="ECO:0007669"/>
    <property type="project" value="UniProtKB-EC"/>
</dbReference>
<evidence type="ECO:0000256" key="9">
    <source>
        <dbReference type="ARBA" id="ARBA00025005"/>
    </source>
</evidence>
<organism evidence="14 15">
    <name type="scientific">Zingiber officinale</name>
    <name type="common">Ginger</name>
    <name type="synonym">Amomum zingiber</name>
    <dbReference type="NCBI Taxonomy" id="94328"/>
    <lineage>
        <taxon>Eukaryota</taxon>
        <taxon>Viridiplantae</taxon>
        <taxon>Streptophyta</taxon>
        <taxon>Embryophyta</taxon>
        <taxon>Tracheophyta</taxon>
        <taxon>Spermatophyta</taxon>
        <taxon>Magnoliopsida</taxon>
        <taxon>Liliopsida</taxon>
        <taxon>Zingiberales</taxon>
        <taxon>Zingiberaceae</taxon>
        <taxon>Zingiber</taxon>
    </lineage>
</organism>
<evidence type="ECO:0000256" key="8">
    <source>
        <dbReference type="ARBA" id="ARBA00023239"/>
    </source>
</evidence>
<dbReference type="Proteomes" id="UP000734854">
    <property type="component" value="Unassembled WGS sequence"/>
</dbReference>
<evidence type="ECO:0000256" key="3">
    <source>
        <dbReference type="ARBA" id="ARBA00005100"/>
    </source>
</evidence>
<dbReference type="InterPro" id="IPR044516">
    <property type="entry name" value="UXS-like"/>
</dbReference>
<dbReference type="EC" id="4.1.1.35" evidence="5"/>
<keyword evidence="15" id="KW-1185">Reference proteome</keyword>
<keyword evidence="7" id="KW-0520">NAD</keyword>
<sequence>MATEAANGNNHVVAKPPPTPSPLRNSKFLQSNMRILVTGGAGFIGSHLVDKLMENEKNDVIVADNYFTGSKDNLRKWIGHPRFELIRHDITEPLLAEVDQIYHLACPASPIFYKHNPVKTIKTNVIGTLNMLGLAKRVGARILLTSTSEVYGDPLQHPQTEEYWGNVNPIGVRSCYDEGKRVAETLMFDYHRQHGIEIRIARIFNTYGPRMNIDDGRVVSNFIAQALRGEPLTVQAPGTQTRSFCYVSDMVDGLIRLMEGENTGPINIGNPGEFTMMELAEIVKELIEPSVTIQLVENTPDDPRQRKPDITKANQLLGWAPKVTLREGLPLMEEDFRKRLGVPKKA</sequence>
<dbReference type="FunFam" id="3.40.50.720:FF:000150">
    <property type="entry name" value="UDP-glucuronic acid decarboxylase 6"/>
    <property type="match status" value="1"/>
</dbReference>
<evidence type="ECO:0000256" key="2">
    <source>
        <dbReference type="ARBA" id="ARBA00004496"/>
    </source>
</evidence>
<comment type="pathway">
    <text evidence="3">Nucleotide-sugar biosynthesis; UDP-alpha-D-xylose biosynthesis; UDP-alpha-D-xylose from UDP-alpha-D-glucuronate: step 1/1.</text>
</comment>
<feature type="domain" description="NAD(P)-binding" evidence="12">
    <location>
        <begin position="36"/>
        <end position="330"/>
    </location>
</feature>
<dbReference type="GO" id="GO:0070403">
    <property type="term" value="F:NAD+ binding"/>
    <property type="evidence" value="ECO:0007669"/>
    <property type="project" value="InterPro"/>
</dbReference>
<keyword evidence="6" id="KW-0963">Cytoplasm</keyword>
<dbReference type="Pfam" id="PF16363">
    <property type="entry name" value="GDP_Man_Dehyd"/>
    <property type="match status" value="1"/>
</dbReference>
<evidence type="ECO:0000256" key="6">
    <source>
        <dbReference type="ARBA" id="ARBA00022490"/>
    </source>
</evidence>
<dbReference type="PANTHER" id="PTHR43078:SF7">
    <property type="entry name" value="UDP-GLUCURONATE DECARBOXYLASE"/>
    <property type="match status" value="1"/>
</dbReference>
<accession>A0A8J5HM94</accession>
<feature type="region of interest" description="Disordered" evidence="11">
    <location>
        <begin position="1"/>
        <end position="22"/>
    </location>
</feature>
<comment type="catalytic activity">
    <reaction evidence="10">
        <text>UDP-alpha-D-glucuronate + H(+) = UDP-alpha-D-xylose + CO2</text>
        <dbReference type="Rhea" id="RHEA:23916"/>
        <dbReference type="ChEBI" id="CHEBI:15378"/>
        <dbReference type="ChEBI" id="CHEBI:16526"/>
        <dbReference type="ChEBI" id="CHEBI:57632"/>
        <dbReference type="ChEBI" id="CHEBI:58052"/>
        <dbReference type="EC" id="4.1.1.35"/>
    </reaction>
</comment>
<dbReference type="PANTHER" id="PTHR43078">
    <property type="entry name" value="UDP-GLUCURONIC ACID DECARBOXYLASE-RELATED"/>
    <property type="match status" value="1"/>
</dbReference>
<evidence type="ECO:0000256" key="10">
    <source>
        <dbReference type="ARBA" id="ARBA00051601"/>
    </source>
</evidence>
<dbReference type="GO" id="GO:0042732">
    <property type="term" value="P:D-xylose metabolic process"/>
    <property type="evidence" value="ECO:0007669"/>
    <property type="project" value="InterPro"/>
</dbReference>
<dbReference type="InterPro" id="IPR016040">
    <property type="entry name" value="NAD(P)-bd_dom"/>
</dbReference>
<dbReference type="GO" id="GO:0005737">
    <property type="term" value="C:cytoplasm"/>
    <property type="evidence" value="ECO:0007669"/>
    <property type="project" value="UniProtKB-SubCell"/>
</dbReference>